<gene>
    <name evidence="1" type="ORF">IE53DRAFT_390369</name>
</gene>
<dbReference type="Proteomes" id="UP000245626">
    <property type="component" value="Unassembled WGS sequence"/>
</dbReference>
<dbReference type="EMBL" id="KZ820416">
    <property type="protein sequence ID" value="PWN47494.1"/>
    <property type="molecule type" value="Genomic_DNA"/>
</dbReference>
<accession>A0ACD0NNV8</accession>
<reference evidence="1 2" key="1">
    <citation type="journal article" date="2018" name="Mol. Biol. Evol.">
        <title>Broad Genomic Sampling Reveals a Smut Pathogenic Ancestry of the Fungal Clade Ustilaginomycotina.</title>
        <authorList>
            <person name="Kijpornyongpan T."/>
            <person name="Mondo S.J."/>
            <person name="Barry K."/>
            <person name="Sandor L."/>
            <person name="Lee J."/>
            <person name="Lipzen A."/>
            <person name="Pangilinan J."/>
            <person name="LaButti K."/>
            <person name="Hainaut M."/>
            <person name="Henrissat B."/>
            <person name="Grigoriev I.V."/>
            <person name="Spatafora J.W."/>
            <person name="Aime M.C."/>
        </authorList>
    </citation>
    <scope>NUCLEOTIDE SEQUENCE [LARGE SCALE GENOMIC DNA]</scope>
    <source>
        <strain evidence="1 2">SA 807</strain>
    </source>
</reference>
<name>A0ACD0NNV8_9BASI</name>
<protein>
    <submittedName>
        <fullName evidence="1">Protein prenylyltransferase</fullName>
    </submittedName>
</protein>
<sequence length="415" mass="48132">MHGVKREKPTAASEEARLARKSKEAVKLAAYKEIESKVFQAKKDRWYDDESLQLTTNILTLNPELYTVWNFRRTILLHIFGTRLPRQASSHDIEGSKDIFSSLRESPSDSPSASSSSAGTKGKEFSSRDVNEAKRSYLETDLELTEHALRAHPKVYWIWNHRLWCLEELPQAGDQDPGLKWKVEMGLVDKMLQLDPRNFHGWDYRRTLTSRVASLMREGESERESSTGIEFPRTLSELAWDPEVKALHLELAKKELDYALRKIESNFSNFSAWHQRSKLLPRVWDARGLDEDGRKQERIKELELVKQAMYTDPSDQSVWIYHSWLIEQVPSRDILEEEIQAIEELLELEPDSKWCMQSLANYKVLLSKFVGSEGGEGVEENLLSSARSHLEKLKDIDPDRRARYQYLLDNLGRGR</sequence>
<organism evidence="1 2">
    <name type="scientific">Violaceomyces palustris</name>
    <dbReference type="NCBI Taxonomy" id="1673888"/>
    <lineage>
        <taxon>Eukaryota</taxon>
        <taxon>Fungi</taxon>
        <taxon>Dikarya</taxon>
        <taxon>Basidiomycota</taxon>
        <taxon>Ustilaginomycotina</taxon>
        <taxon>Ustilaginomycetes</taxon>
        <taxon>Violaceomycetales</taxon>
        <taxon>Violaceomycetaceae</taxon>
        <taxon>Violaceomyces</taxon>
    </lineage>
</organism>
<proteinExistence type="predicted"/>
<evidence type="ECO:0000313" key="2">
    <source>
        <dbReference type="Proteomes" id="UP000245626"/>
    </source>
</evidence>
<evidence type="ECO:0000313" key="1">
    <source>
        <dbReference type="EMBL" id="PWN47494.1"/>
    </source>
</evidence>
<keyword evidence="2" id="KW-1185">Reference proteome</keyword>